<evidence type="ECO:0000313" key="4">
    <source>
        <dbReference type="EMBL" id="PRQ52033.1"/>
    </source>
</evidence>
<name>A0A2P6S055_ROSCH</name>
<keyword evidence="2" id="KW-0812">Transmembrane</keyword>
<feature type="transmembrane region" description="Helical" evidence="2">
    <location>
        <begin position="28"/>
        <end position="47"/>
    </location>
</feature>
<dbReference type="STRING" id="74649.A0A2P6S055"/>
<dbReference type="Gene3D" id="1.20.1280.50">
    <property type="match status" value="1"/>
</dbReference>
<keyword evidence="2" id="KW-1133">Transmembrane helix</keyword>
<dbReference type="PANTHER" id="PTHR35546:SF130">
    <property type="entry name" value="EXPRESSED PROTEIN"/>
    <property type="match status" value="1"/>
</dbReference>
<dbReference type="PROSITE" id="PS50181">
    <property type="entry name" value="FBOX"/>
    <property type="match status" value="1"/>
</dbReference>
<dbReference type="OMA" id="CNISERA"/>
<dbReference type="EMBL" id="PDCK01000040">
    <property type="protein sequence ID" value="PRQ52033.1"/>
    <property type="molecule type" value="Genomic_DNA"/>
</dbReference>
<evidence type="ECO:0000259" key="3">
    <source>
        <dbReference type="PROSITE" id="PS50181"/>
    </source>
</evidence>
<dbReference type="PANTHER" id="PTHR35546">
    <property type="entry name" value="F-BOX PROTEIN INTERACTION DOMAIN PROTEIN-RELATED"/>
    <property type="match status" value="1"/>
</dbReference>
<organism evidence="4 5">
    <name type="scientific">Rosa chinensis</name>
    <name type="common">China rose</name>
    <dbReference type="NCBI Taxonomy" id="74649"/>
    <lineage>
        <taxon>Eukaryota</taxon>
        <taxon>Viridiplantae</taxon>
        <taxon>Streptophyta</taxon>
        <taxon>Embryophyta</taxon>
        <taxon>Tracheophyta</taxon>
        <taxon>Spermatophyta</taxon>
        <taxon>Magnoliopsida</taxon>
        <taxon>eudicotyledons</taxon>
        <taxon>Gunneridae</taxon>
        <taxon>Pentapetalae</taxon>
        <taxon>rosids</taxon>
        <taxon>fabids</taxon>
        <taxon>Rosales</taxon>
        <taxon>Rosaceae</taxon>
        <taxon>Rosoideae</taxon>
        <taxon>Rosoideae incertae sedis</taxon>
        <taxon>Rosa</taxon>
    </lineage>
</organism>
<dbReference type="Pfam" id="PF12937">
    <property type="entry name" value="F-box-like"/>
    <property type="match status" value="1"/>
</dbReference>
<gene>
    <name evidence="4" type="ORF">RchiOBHm_Chr2g0151111</name>
</gene>
<sequence>MSLGFEIFRIQQKLDFIGVIPFRVVFDIYYSFLYIPILFSLLLLSSLPSAAAAMGRHCGTNATKRLLNVPSGSQSHVKKSKSSPETPWQSKLKTSIDHLPDMLLVEILCRLPHNKFAFQCKCVCKRWSSLISDEKFQCRFLWLQSRQDQKPTPVGRTIIFRDAKDMRKFFILPELELPMFKTHNFSLSFLRCFEPPEFIETDDDIDDGPIVVGTCNDLVLCCETTTFQSCYYICNPCTKQFVHLPPTPRRYKEVRVGFICDPYYKEDGDDQKEESDIIQVDADFRYAVVRIGPCSSPFKFNLEIFSSETGKWTESTIMSTCNFRLDNLNRSGGVPYNGMLYWLNADYQDAFIVGLDPYYYSNKNNNDECPGFHFIELPERYGQFPFLAVCGGGRLRICHFFTNQLRVPIPFSHETIDVPMPCMSVWELKDDVDDDVNDWYNLTGIIDLSTMVFGNPLTREWGFYSKTPLLDSIMVLAFDPNNEDILYLELFDHIVACNISERAIKGTTLTIPYRSTVRFGRGVFPFVIPKWPTPPPRL</sequence>
<dbReference type="CDD" id="cd22157">
    <property type="entry name" value="F-box_AtFBW1-like"/>
    <property type="match status" value="1"/>
</dbReference>
<dbReference type="AlphaFoldDB" id="A0A2P6S055"/>
<proteinExistence type="predicted"/>
<accession>A0A2P6S055</accession>
<feature type="domain" description="F-box" evidence="3">
    <location>
        <begin position="93"/>
        <end position="145"/>
    </location>
</feature>
<dbReference type="Proteomes" id="UP000238479">
    <property type="component" value="Chromosome 2"/>
</dbReference>
<dbReference type="InterPro" id="IPR001810">
    <property type="entry name" value="F-box_dom"/>
</dbReference>
<dbReference type="Pfam" id="PF24750">
    <property type="entry name" value="b-prop_At3g26010-like"/>
    <property type="match status" value="1"/>
</dbReference>
<dbReference type="SUPFAM" id="SSF81383">
    <property type="entry name" value="F-box domain"/>
    <property type="match status" value="1"/>
</dbReference>
<protein>
    <submittedName>
        <fullName evidence="4">Putative F-box domain-containing protein</fullName>
    </submittedName>
</protein>
<dbReference type="SMART" id="SM00256">
    <property type="entry name" value="FBOX"/>
    <property type="match status" value="1"/>
</dbReference>
<keyword evidence="5" id="KW-1185">Reference proteome</keyword>
<dbReference type="InterPro" id="IPR055290">
    <property type="entry name" value="At3g26010-like"/>
</dbReference>
<dbReference type="Gramene" id="PRQ52033">
    <property type="protein sequence ID" value="PRQ52033"/>
    <property type="gene ID" value="RchiOBHm_Chr2g0151111"/>
</dbReference>
<feature type="region of interest" description="Disordered" evidence="1">
    <location>
        <begin position="70"/>
        <end position="89"/>
    </location>
</feature>
<dbReference type="InterPro" id="IPR036047">
    <property type="entry name" value="F-box-like_dom_sf"/>
</dbReference>
<dbReference type="InterPro" id="IPR056592">
    <property type="entry name" value="Beta-prop_At3g26010-like"/>
</dbReference>
<evidence type="ECO:0000256" key="2">
    <source>
        <dbReference type="SAM" id="Phobius"/>
    </source>
</evidence>
<evidence type="ECO:0000313" key="5">
    <source>
        <dbReference type="Proteomes" id="UP000238479"/>
    </source>
</evidence>
<keyword evidence="2" id="KW-0472">Membrane</keyword>
<evidence type="ECO:0000256" key="1">
    <source>
        <dbReference type="SAM" id="MobiDB-lite"/>
    </source>
</evidence>
<comment type="caution">
    <text evidence="4">The sequence shown here is derived from an EMBL/GenBank/DDBJ whole genome shotgun (WGS) entry which is preliminary data.</text>
</comment>
<reference evidence="4 5" key="1">
    <citation type="journal article" date="2018" name="Nat. Genet.">
        <title>The Rosa genome provides new insights in the design of modern roses.</title>
        <authorList>
            <person name="Bendahmane M."/>
        </authorList>
    </citation>
    <scope>NUCLEOTIDE SEQUENCE [LARGE SCALE GENOMIC DNA]</scope>
    <source>
        <strain evidence="5">cv. Old Blush</strain>
    </source>
</reference>